<dbReference type="InterPro" id="IPR027791">
    <property type="entry name" value="Galactosyl_T_C"/>
</dbReference>
<dbReference type="AlphaFoldDB" id="A0A3L8P155"/>
<keyword evidence="3" id="KW-0328">Glycosyltransferase</keyword>
<proteinExistence type="inferred from homology"/>
<dbReference type="Gene3D" id="3.90.550.10">
    <property type="entry name" value="Spore Coat Polysaccharide Biosynthesis Protein SpsA, Chain A"/>
    <property type="match status" value="1"/>
</dbReference>
<evidence type="ECO:0000313" key="6">
    <source>
        <dbReference type="EMBL" id="RLV48642.1"/>
    </source>
</evidence>
<keyword evidence="4 6" id="KW-0808">Transferase</keyword>
<evidence type="ECO:0000256" key="1">
    <source>
        <dbReference type="ARBA" id="ARBA00004776"/>
    </source>
</evidence>
<dbReference type="Proteomes" id="UP000281708">
    <property type="component" value="Unassembled WGS sequence"/>
</dbReference>
<dbReference type="EMBL" id="RDBE01000008">
    <property type="protein sequence ID" value="RLV48642.1"/>
    <property type="molecule type" value="Genomic_DNA"/>
</dbReference>
<sequence>MTEQGLAVITVVHGRHDHLRRQERSLLRGRRPDVRVVVAMDDADVADLVPGAEVVRLGRGTRGLPLAAARNAGADAALAAGARRLVFLDVDVLVDSETLAGYAAAEPDPLAVWCGPVTYLRPEDRPYDPATLPGLHAPHPARPDPGPGAVVGEDRWELFWSLSFALDAEGWRRSGGFDPSYEGYGGEDTDFGQRLAANGMRLRWNGSARGYHQWHPVDSPPLGHREDIVRNAGIFHDRWGWWPMTGWLEQLREMGAVEVVDGRWQVCR</sequence>
<evidence type="ECO:0000259" key="5">
    <source>
        <dbReference type="Pfam" id="PF02709"/>
    </source>
</evidence>
<dbReference type="RefSeq" id="WP_121806604.1">
    <property type="nucleotide sequence ID" value="NZ_RDBE01000008.1"/>
</dbReference>
<dbReference type="SUPFAM" id="SSF53448">
    <property type="entry name" value="Nucleotide-diphospho-sugar transferases"/>
    <property type="match status" value="1"/>
</dbReference>
<dbReference type="Pfam" id="PF02709">
    <property type="entry name" value="Glyco_transf_7C"/>
    <property type="match status" value="1"/>
</dbReference>
<organism evidence="6 7">
    <name type="scientific">Nocardioides mangrovicus</name>
    <dbReference type="NCBI Taxonomy" id="2478913"/>
    <lineage>
        <taxon>Bacteria</taxon>
        <taxon>Bacillati</taxon>
        <taxon>Actinomycetota</taxon>
        <taxon>Actinomycetes</taxon>
        <taxon>Propionibacteriales</taxon>
        <taxon>Nocardioidaceae</taxon>
        <taxon>Nocardioides</taxon>
    </lineage>
</organism>
<comment type="pathway">
    <text evidence="1">Cell wall biogenesis; cell wall polysaccharide biosynthesis.</text>
</comment>
<feature type="domain" description="Galactosyltransferase C-terminal" evidence="5">
    <location>
        <begin position="158"/>
        <end position="203"/>
    </location>
</feature>
<name>A0A3L8P155_9ACTN</name>
<evidence type="ECO:0000256" key="4">
    <source>
        <dbReference type="ARBA" id="ARBA00022679"/>
    </source>
</evidence>
<dbReference type="InterPro" id="IPR029044">
    <property type="entry name" value="Nucleotide-diphossugar_trans"/>
</dbReference>
<dbReference type="GO" id="GO:0016757">
    <property type="term" value="F:glycosyltransferase activity"/>
    <property type="evidence" value="ECO:0007669"/>
    <property type="project" value="UniProtKB-KW"/>
</dbReference>
<dbReference type="PANTHER" id="PTHR43179">
    <property type="entry name" value="RHAMNOSYLTRANSFERASE WBBL"/>
    <property type="match status" value="1"/>
</dbReference>
<evidence type="ECO:0000256" key="3">
    <source>
        <dbReference type="ARBA" id="ARBA00022676"/>
    </source>
</evidence>
<accession>A0A3L8P155</accession>
<reference evidence="6 7" key="1">
    <citation type="submission" date="2018-10" db="EMBL/GenBank/DDBJ databases">
        <title>Marmoricola sp. 4Q3S-7 whole genome shotgun sequence.</title>
        <authorList>
            <person name="Li F."/>
        </authorList>
    </citation>
    <scope>NUCLEOTIDE SEQUENCE [LARGE SCALE GENOMIC DNA]</scope>
    <source>
        <strain evidence="6 7">4Q3S-7</strain>
    </source>
</reference>
<evidence type="ECO:0000313" key="7">
    <source>
        <dbReference type="Proteomes" id="UP000281708"/>
    </source>
</evidence>
<keyword evidence="7" id="KW-1185">Reference proteome</keyword>
<dbReference type="PANTHER" id="PTHR43179:SF12">
    <property type="entry name" value="GALACTOFURANOSYLTRANSFERASE GLFT2"/>
    <property type="match status" value="1"/>
</dbReference>
<protein>
    <submittedName>
        <fullName evidence="6">Glycosyltransferase family 2 protein</fullName>
    </submittedName>
</protein>
<evidence type="ECO:0000256" key="2">
    <source>
        <dbReference type="ARBA" id="ARBA00006739"/>
    </source>
</evidence>
<gene>
    <name evidence="6" type="ORF">D9V37_12915</name>
</gene>
<dbReference type="OrthoDB" id="6653642at2"/>
<comment type="caution">
    <text evidence="6">The sequence shown here is derived from an EMBL/GenBank/DDBJ whole genome shotgun (WGS) entry which is preliminary data.</text>
</comment>
<comment type="similarity">
    <text evidence="2">Belongs to the glycosyltransferase 2 family.</text>
</comment>